<dbReference type="EMBL" id="BLLK01000020">
    <property type="protein sequence ID" value="GFH45319.1"/>
    <property type="molecule type" value="Genomic_DNA"/>
</dbReference>
<protein>
    <submittedName>
        <fullName evidence="2">Uncharacterized protein</fullName>
    </submittedName>
</protein>
<evidence type="ECO:0000313" key="2">
    <source>
        <dbReference type="EMBL" id="GFH45319.1"/>
    </source>
</evidence>
<reference evidence="2 3" key="1">
    <citation type="journal article" date="2021" name="Sci. Rep.">
        <title>The genome of the diatom Chaetoceros tenuissimus carries an ancient integrated fragment of an extant virus.</title>
        <authorList>
            <person name="Hongo Y."/>
            <person name="Kimura K."/>
            <person name="Takaki Y."/>
            <person name="Yoshida Y."/>
            <person name="Baba S."/>
            <person name="Kobayashi G."/>
            <person name="Nagasaki K."/>
            <person name="Hano T."/>
            <person name="Tomaru Y."/>
        </authorList>
    </citation>
    <scope>NUCLEOTIDE SEQUENCE [LARGE SCALE GENOMIC DNA]</scope>
    <source>
        <strain evidence="2 3">NIES-3715</strain>
    </source>
</reference>
<accession>A0AAD3H0F1</accession>
<dbReference type="Proteomes" id="UP001054902">
    <property type="component" value="Unassembled WGS sequence"/>
</dbReference>
<keyword evidence="1" id="KW-0812">Transmembrane</keyword>
<organism evidence="2 3">
    <name type="scientific">Chaetoceros tenuissimus</name>
    <dbReference type="NCBI Taxonomy" id="426638"/>
    <lineage>
        <taxon>Eukaryota</taxon>
        <taxon>Sar</taxon>
        <taxon>Stramenopiles</taxon>
        <taxon>Ochrophyta</taxon>
        <taxon>Bacillariophyta</taxon>
        <taxon>Coscinodiscophyceae</taxon>
        <taxon>Chaetocerotophycidae</taxon>
        <taxon>Chaetocerotales</taxon>
        <taxon>Chaetocerotaceae</taxon>
        <taxon>Chaetoceros</taxon>
    </lineage>
</organism>
<dbReference type="AlphaFoldDB" id="A0AAD3H0F1"/>
<evidence type="ECO:0000256" key="1">
    <source>
        <dbReference type="SAM" id="Phobius"/>
    </source>
</evidence>
<keyword evidence="1" id="KW-1133">Transmembrane helix</keyword>
<keyword evidence="3" id="KW-1185">Reference proteome</keyword>
<keyword evidence="1" id="KW-0472">Membrane</keyword>
<name>A0AAD3H0F1_9STRA</name>
<sequence>MRTINIHAYPYIFVVSLLTNSFIAVGWECTAGHCDMDGCTESCSCTGGHCNMNDCTSNCFCTGGHCSMNSCSDMCLCTGGHCSLNMSNCTNCSCLGGHCSLHSRRYWGYFGLLAFIFLFLGMFFAYKWCRNRRQQPTGTASYQDGNQQNPNAAFPAKIEQEKQDQDIYIPITPAKATA</sequence>
<feature type="transmembrane region" description="Helical" evidence="1">
    <location>
        <begin position="106"/>
        <end position="126"/>
    </location>
</feature>
<gene>
    <name evidence="2" type="ORF">CTEN210_01793</name>
</gene>
<evidence type="ECO:0000313" key="3">
    <source>
        <dbReference type="Proteomes" id="UP001054902"/>
    </source>
</evidence>
<comment type="caution">
    <text evidence="2">The sequence shown here is derived from an EMBL/GenBank/DDBJ whole genome shotgun (WGS) entry which is preliminary data.</text>
</comment>
<proteinExistence type="predicted"/>